<gene>
    <name evidence="2" type="ORF">K443DRAFT_7897</name>
</gene>
<keyword evidence="3" id="KW-1185">Reference proteome</keyword>
<reference evidence="2 3" key="1">
    <citation type="submission" date="2014-04" db="EMBL/GenBank/DDBJ databases">
        <authorList>
            <consortium name="DOE Joint Genome Institute"/>
            <person name="Kuo A."/>
            <person name="Kohler A."/>
            <person name="Nagy L.G."/>
            <person name="Floudas D."/>
            <person name="Copeland A."/>
            <person name="Barry K.W."/>
            <person name="Cichocki N."/>
            <person name="Veneault-Fourrey C."/>
            <person name="LaButti K."/>
            <person name="Lindquist E.A."/>
            <person name="Lipzen A."/>
            <person name="Lundell T."/>
            <person name="Morin E."/>
            <person name="Murat C."/>
            <person name="Sun H."/>
            <person name="Tunlid A."/>
            <person name="Henrissat B."/>
            <person name="Grigoriev I.V."/>
            <person name="Hibbett D.S."/>
            <person name="Martin F."/>
            <person name="Nordberg H.P."/>
            <person name="Cantor M.N."/>
            <person name="Hua S.X."/>
        </authorList>
    </citation>
    <scope>NUCLEOTIDE SEQUENCE [LARGE SCALE GENOMIC DNA]</scope>
    <source>
        <strain evidence="2 3">LaAM-08-1</strain>
    </source>
</reference>
<dbReference type="Proteomes" id="UP000054477">
    <property type="component" value="Unassembled WGS sequence"/>
</dbReference>
<keyword evidence="1" id="KW-0472">Membrane</keyword>
<keyword evidence="1" id="KW-1133">Transmembrane helix</keyword>
<feature type="transmembrane region" description="Helical" evidence="1">
    <location>
        <begin position="20"/>
        <end position="37"/>
    </location>
</feature>
<accession>A0A0C9X553</accession>
<name>A0A0C9X553_9AGAR</name>
<keyword evidence="1" id="KW-0812">Transmembrane</keyword>
<evidence type="ECO:0000313" key="2">
    <source>
        <dbReference type="EMBL" id="KIK00151.1"/>
    </source>
</evidence>
<sequence length="66" mass="7268">MVIMRSVRGHNSFQNPVNVNVALIQMAAVQFIAPLFWRIHSTFKLLKTLEVMSRLGLAGSRLGSGG</sequence>
<dbReference type="AlphaFoldDB" id="A0A0C9X553"/>
<protein>
    <submittedName>
        <fullName evidence="2">Uncharacterized protein</fullName>
    </submittedName>
</protein>
<evidence type="ECO:0000313" key="3">
    <source>
        <dbReference type="Proteomes" id="UP000054477"/>
    </source>
</evidence>
<proteinExistence type="predicted"/>
<dbReference type="HOGENOM" id="CLU_2831589_0_0_1"/>
<organism evidence="2 3">
    <name type="scientific">Laccaria amethystina LaAM-08-1</name>
    <dbReference type="NCBI Taxonomy" id="1095629"/>
    <lineage>
        <taxon>Eukaryota</taxon>
        <taxon>Fungi</taxon>
        <taxon>Dikarya</taxon>
        <taxon>Basidiomycota</taxon>
        <taxon>Agaricomycotina</taxon>
        <taxon>Agaricomycetes</taxon>
        <taxon>Agaricomycetidae</taxon>
        <taxon>Agaricales</taxon>
        <taxon>Agaricineae</taxon>
        <taxon>Hydnangiaceae</taxon>
        <taxon>Laccaria</taxon>
    </lineage>
</organism>
<dbReference type="EMBL" id="KN838632">
    <property type="protein sequence ID" value="KIK00151.1"/>
    <property type="molecule type" value="Genomic_DNA"/>
</dbReference>
<reference evidence="3" key="2">
    <citation type="submission" date="2015-01" db="EMBL/GenBank/DDBJ databases">
        <title>Evolutionary Origins and Diversification of the Mycorrhizal Mutualists.</title>
        <authorList>
            <consortium name="DOE Joint Genome Institute"/>
            <consortium name="Mycorrhizal Genomics Consortium"/>
            <person name="Kohler A."/>
            <person name="Kuo A."/>
            <person name="Nagy L.G."/>
            <person name="Floudas D."/>
            <person name="Copeland A."/>
            <person name="Barry K.W."/>
            <person name="Cichocki N."/>
            <person name="Veneault-Fourrey C."/>
            <person name="LaButti K."/>
            <person name="Lindquist E.A."/>
            <person name="Lipzen A."/>
            <person name="Lundell T."/>
            <person name="Morin E."/>
            <person name="Murat C."/>
            <person name="Riley R."/>
            <person name="Ohm R."/>
            <person name="Sun H."/>
            <person name="Tunlid A."/>
            <person name="Henrissat B."/>
            <person name="Grigoriev I.V."/>
            <person name="Hibbett D.S."/>
            <person name="Martin F."/>
        </authorList>
    </citation>
    <scope>NUCLEOTIDE SEQUENCE [LARGE SCALE GENOMIC DNA]</scope>
    <source>
        <strain evidence="3">LaAM-08-1</strain>
    </source>
</reference>
<evidence type="ECO:0000256" key="1">
    <source>
        <dbReference type="SAM" id="Phobius"/>
    </source>
</evidence>